<keyword evidence="2" id="KW-1185">Reference proteome</keyword>
<dbReference type="EMBL" id="JAENHM010000069">
    <property type="protein sequence ID" value="MBK1840772.1"/>
    <property type="molecule type" value="Genomic_DNA"/>
</dbReference>
<comment type="caution">
    <text evidence="1">The sequence shown here is derived from an EMBL/GenBank/DDBJ whole genome shotgun (WGS) entry which is preliminary data.</text>
</comment>
<reference evidence="2" key="1">
    <citation type="submission" date="2021-01" db="EMBL/GenBank/DDBJ databases">
        <title>Genome public.</title>
        <authorList>
            <person name="Liu C."/>
            <person name="Sun Q."/>
        </authorList>
    </citation>
    <scope>NUCLEOTIDE SEQUENCE [LARGE SCALE GENOMIC DNA]</scope>
    <source>
        <strain evidence="2">YIM B02556</strain>
    </source>
</reference>
<gene>
    <name evidence="1" type="ORF">JHL17_25540</name>
</gene>
<evidence type="ECO:0000313" key="2">
    <source>
        <dbReference type="Proteomes" id="UP000652760"/>
    </source>
</evidence>
<dbReference type="NCBIfam" id="TIGR04323">
    <property type="entry name" value="SpoChoClust_1"/>
    <property type="match status" value="1"/>
</dbReference>
<organism evidence="1 2">
    <name type="scientific">Azospirillum endophyticum</name>
    <dbReference type="NCBI Taxonomy" id="2800326"/>
    <lineage>
        <taxon>Bacteria</taxon>
        <taxon>Pseudomonadati</taxon>
        <taxon>Pseudomonadota</taxon>
        <taxon>Alphaproteobacteria</taxon>
        <taxon>Rhodospirillales</taxon>
        <taxon>Azospirillaceae</taxon>
        <taxon>Azospirillum</taxon>
    </lineage>
</organism>
<protein>
    <submittedName>
        <fullName evidence="1">Sporadic carbohydrate cluster protein, TIGR04323 family</fullName>
    </submittedName>
</protein>
<dbReference type="InterPro" id="IPR027610">
    <property type="entry name" value="SpoChClust_LIC12192"/>
</dbReference>
<dbReference type="Proteomes" id="UP000652760">
    <property type="component" value="Unassembled WGS sequence"/>
</dbReference>
<accession>A0ABS1FBG6</accession>
<name>A0ABS1FBG6_9PROT</name>
<evidence type="ECO:0000313" key="1">
    <source>
        <dbReference type="EMBL" id="MBK1840772.1"/>
    </source>
</evidence>
<sequence length="136" mass="15607">MSKVERRGYRGYIGCRPVFGNRTAQHVQNLVIRDYAQRHGLVYKLSATEYAMPGCYMMLNQVLEELPALEGVIAFTLFMLPRRPERRVAIYRRVLAAGASLHTALEGFALHSEDDIDRLERIWRVQSLQIPSLQSS</sequence>
<dbReference type="RefSeq" id="WP_200197496.1">
    <property type="nucleotide sequence ID" value="NZ_JAENHM010000069.1"/>
</dbReference>
<proteinExistence type="predicted"/>